<keyword evidence="2" id="KW-1185">Reference proteome</keyword>
<accession>A0ABD2PAH0</accession>
<proteinExistence type="predicted"/>
<sequence>MYELYVTESETKNVAPVKEKYYCNVFFTKFNLPFKQPSKNTCQSCDGFQIKIQSSDDDGIKMAKIEKETHSGEAERARSEMAADRMATSEKLFVFSFDLEKALAFP</sequence>
<reference evidence="1 2" key="1">
    <citation type="journal article" date="2021" name="BMC Biol.">
        <title>Horizontally acquired antibacterial genes associated with adaptive radiation of ladybird beetles.</title>
        <authorList>
            <person name="Li H.S."/>
            <person name="Tang X.F."/>
            <person name="Huang Y.H."/>
            <person name="Xu Z.Y."/>
            <person name="Chen M.L."/>
            <person name="Du X.Y."/>
            <person name="Qiu B.Y."/>
            <person name="Chen P.T."/>
            <person name="Zhang W."/>
            <person name="Slipinski A."/>
            <person name="Escalona H.E."/>
            <person name="Waterhouse R.M."/>
            <person name="Zwick A."/>
            <person name="Pang H."/>
        </authorList>
    </citation>
    <scope>NUCLEOTIDE SEQUENCE [LARGE SCALE GENOMIC DNA]</scope>
    <source>
        <strain evidence="1">SYSU2018</strain>
    </source>
</reference>
<name>A0ABD2PAH0_9CUCU</name>
<protein>
    <submittedName>
        <fullName evidence="1">Uncharacterized protein</fullName>
    </submittedName>
</protein>
<organism evidence="1 2">
    <name type="scientific">Cryptolaemus montrouzieri</name>
    <dbReference type="NCBI Taxonomy" id="559131"/>
    <lineage>
        <taxon>Eukaryota</taxon>
        <taxon>Metazoa</taxon>
        <taxon>Ecdysozoa</taxon>
        <taxon>Arthropoda</taxon>
        <taxon>Hexapoda</taxon>
        <taxon>Insecta</taxon>
        <taxon>Pterygota</taxon>
        <taxon>Neoptera</taxon>
        <taxon>Endopterygota</taxon>
        <taxon>Coleoptera</taxon>
        <taxon>Polyphaga</taxon>
        <taxon>Cucujiformia</taxon>
        <taxon>Coccinelloidea</taxon>
        <taxon>Coccinellidae</taxon>
        <taxon>Scymninae</taxon>
        <taxon>Scymnini</taxon>
        <taxon>Cryptolaemus</taxon>
    </lineage>
</organism>
<dbReference type="Proteomes" id="UP001516400">
    <property type="component" value="Unassembled WGS sequence"/>
</dbReference>
<gene>
    <name evidence="1" type="ORF">HHI36_002205</name>
</gene>
<dbReference type="EMBL" id="JABFTP020000185">
    <property type="protein sequence ID" value="KAL3287741.1"/>
    <property type="molecule type" value="Genomic_DNA"/>
</dbReference>
<comment type="caution">
    <text evidence="1">The sequence shown here is derived from an EMBL/GenBank/DDBJ whole genome shotgun (WGS) entry which is preliminary data.</text>
</comment>
<evidence type="ECO:0000313" key="2">
    <source>
        <dbReference type="Proteomes" id="UP001516400"/>
    </source>
</evidence>
<dbReference type="AlphaFoldDB" id="A0ABD2PAH0"/>
<evidence type="ECO:0000313" key="1">
    <source>
        <dbReference type="EMBL" id="KAL3287741.1"/>
    </source>
</evidence>